<dbReference type="PROSITE" id="PS50297">
    <property type="entry name" value="ANK_REP_REGION"/>
    <property type="match status" value="1"/>
</dbReference>
<keyword evidence="6" id="KW-1052">Target cell membrane</keyword>
<evidence type="ECO:0000256" key="7">
    <source>
        <dbReference type="ARBA" id="ARBA00022656"/>
    </source>
</evidence>
<protein>
    <submittedName>
        <fullName evidence="14">Uncharacterized protein</fullName>
    </submittedName>
</protein>
<keyword evidence="4" id="KW-0268">Exocytosis</keyword>
<evidence type="ECO:0000256" key="11">
    <source>
        <dbReference type="ARBA" id="ARBA00023043"/>
    </source>
</evidence>
<sequence>MELPLFTACSAGSVSCTELLLKMGADVNPPNTVFSPLHIACSEGYPKITSILINAGANLNASTHQDTCLNNSHGQHLYVGTPLHTASLFKSTGLFEVTFTSSSTSSVEGFVLAARYVEHLVVKD</sequence>
<keyword evidence="5" id="KW-0964">Secreted</keyword>
<evidence type="ECO:0000256" key="6">
    <source>
        <dbReference type="ARBA" id="ARBA00022537"/>
    </source>
</evidence>
<dbReference type="PANTHER" id="PTHR24136:SF53">
    <property type="entry name" value="ANKYRIN REPEAT AND SOCS BOX CONTAINING 13"/>
    <property type="match status" value="1"/>
</dbReference>
<dbReference type="Proteomes" id="UP001054945">
    <property type="component" value="Unassembled WGS sequence"/>
</dbReference>
<keyword evidence="12" id="KW-0472">Membrane</keyword>
<dbReference type="InterPro" id="IPR002110">
    <property type="entry name" value="Ankyrin_rpt"/>
</dbReference>
<dbReference type="EMBL" id="BPLR01019369">
    <property type="protein sequence ID" value="GIX67038.1"/>
    <property type="molecule type" value="Genomic_DNA"/>
</dbReference>
<evidence type="ECO:0000256" key="4">
    <source>
        <dbReference type="ARBA" id="ARBA00022483"/>
    </source>
</evidence>
<dbReference type="GO" id="GO:0045732">
    <property type="term" value="P:positive regulation of protein catabolic process"/>
    <property type="evidence" value="ECO:0007669"/>
    <property type="project" value="TreeGrafter"/>
</dbReference>
<dbReference type="GO" id="GO:0044231">
    <property type="term" value="C:host cell presynaptic membrane"/>
    <property type="evidence" value="ECO:0007669"/>
    <property type="project" value="UniProtKB-KW"/>
</dbReference>
<organism evidence="14 15">
    <name type="scientific">Caerostris extrusa</name>
    <name type="common">Bark spider</name>
    <name type="synonym">Caerostris bankana</name>
    <dbReference type="NCBI Taxonomy" id="172846"/>
    <lineage>
        <taxon>Eukaryota</taxon>
        <taxon>Metazoa</taxon>
        <taxon>Ecdysozoa</taxon>
        <taxon>Arthropoda</taxon>
        <taxon>Chelicerata</taxon>
        <taxon>Arachnida</taxon>
        <taxon>Araneae</taxon>
        <taxon>Araneomorphae</taxon>
        <taxon>Entelegynae</taxon>
        <taxon>Araneoidea</taxon>
        <taxon>Araneidae</taxon>
        <taxon>Caerostris</taxon>
    </lineage>
</organism>
<dbReference type="Pfam" id="PF12796">
    <property type="entry name" value="Ank_2"/>
    <property type="match status" value="1"/>
</dbReference>
<dbReference type="GO" id="GO:0044218">
    <property type="term" value="C:other organism cell membrane"/>
    <property type="evidence" value="ECO:0007669"/>
    <property type="project" value="UniProtKB-KW"/>
</dbReference>
<evidence type="ECO:0000313" key="14">
    <source>
        <dbReference type="EMBL" id="GIX67038.1"/>
    </source>
</evidence>
<evidence type="ECO:0000256" key="5">
    <source>
        <dbReference type="ARBA" id="ARBA00022525"/>
    </source>
</evidence>
<dbReference type="GO" id="GO:0005576">
    <property type="term" value="C:extracellular region"/>
    <property type="evidence" value="ECO:0007669"/>
    <property type="project" value="UniProtKB-SubCell"/>
</dbReference>
<keyword evidence="8" id="KW-0528">Neurotoxin</keyword>
<dbReference type="SMART" id="SM00248">
    <property type="entry name" value="ANK"/>
    <property type="match status" value="2"/>
</dbReference>
<accession>A0AAV4M500</accession>
<keyword evidence="12" id="KW-1053">Target membrane</keyword>
<evidence type="ECO:0000313" key="15">
    <source>
        <dbReference type="Proteomes" id="UP001054945"/>
    </source>
</evidence>
<proteinExistence type="inferred from homology"/>
<dbReference type="PROSITE" id="PS50088">
    <property type="entry name" value="ANK_REPEAT"/>
    <property type="match status" value="2"/>
</dbReference>
<keyword evidence="11 13" id="KW-0040">ANK repeat</keyword>
<evidence type="ECO:0000256" key="10">
    <source>
        <dbReference type="ARBA" id="ARBA00023028"/>
    </source>
</evidence>
<keyword evidence="7" id="KW-0800">Toxin</keyword>
<dbReference type="AlphaFoldDB" id="A0AAV4M500"/>
<gene>
    <name evidence="14" type="ORF">CEXT_575771</name>
</gene>
<dbReference type="InterPro" id="IPR036770">
    <property type="entry name" value="Ankyrin_rpt-contain_sf"/>
</dbReference>
<dbReference type="GO" id="GO:0090729">
    <property type="term" value="F:toxin activity"/>
    <property type="evidence" value="ECO:0007669"/>
    <property type="project" value="UniProtKB-KW"/>
</dbReference>
<evidence type="ECO:0000256" key="12">
    <source>
        <dbReference type="ARBA" id="ARBA00023298"/>
    </source>
</evidence>
<keyword evidence="10" id="KW-0638">Presynaptic neurotoxin</keyword>
<comment type="similarity">
    <text evidence="3">Belongs to the ankyrin SOCS box (ASB) family.</text>
</comment>
<feature type="repeat" description="ANK" evidence="13">
    <location>
        <begin position="1"/>
        <end position="32"/>
    </location>
</feature>
<keyword evidence="9" id="KW-0677">Repeat</keyword>
<comment type="subcellular location">
    <subcellularLocation>
        <location evidence="2">Secreted</location>
    </subcellularLocation>
    <subcellularLocation>
        <location evidence="1">Target cell membrane</location>
    </subcellularLocation>
</comment>
<keyword evidence="15" id="KW-1185">Reference proteome</keyword>
<dbReference type="Gene3D" id="1.25.40.20">
    <property type="entry name" value="Ankyrin repeat-containing domain"/>
    <property type="match status" value="1"/>
</dbReference>
<evidence type="ECO:0000256" key="8">
    <source>
        <dbReference type="ARBA" id="ARBA00022699"/>
    </source>
</evidence>
<evidence type="ECO:0000256" key="9">
    <source>
        <dbReference type="ARBA" id="ARBA00022737"/>
    </source>
</evidence>
<evidence type="ECO:0000256" key="13">
    <source>
        <dbReference type="PROSITE-ProRule" id="PRU00023"/>
    </source>
</evidence>
<evidence type="ECO:0000256" key="1">
    <source>
        <dbReference type="ARBA" id="ARBA00004175"/>
    </source>
</evidence>
<comment type="caution">
    <text evidence="14">The sequence shown here is derived from an EMBL/GenBank/DDBJ whole genome shotgun (WGS) entry which is preliminary data.</text>
</comment>
<evidence type="ECO:0000256" key="2">
    <source>
        <dbReference type="ARBA" id="ARBA00004613"/>
    </source>
</evidence>
<evidence type="ECO:0000256" key="3">
    <source>
        <dbReference type="ARBA" id="ARBA00005949"/>
    </source>
</evidence>
<dbReference type="PANTHER" id="PTHR24136">
    <property type="entry name" value="SOWAH (DROSOPHILA) HOMOLOG"/>
    <property type="match status" value="1"/>
</dbReference>
<dbReference type="GO" id="GO:0006887">
    <property type="term" value="P:exocytosis"/>
    <property type="evidence" value="ECO:0007669"/>
    <property type="project" value="UniProtKB-KW"/>
</dbReference>
<reference evidence="14 15" key="1">
    <citation type="submission" date="2021-06" db="EMBL/GenBank/DDBJ databases">
        <title>Caerostris extrusa draft genome.</title>
        <authorList>
            <person name="Kono N."/>
            <person name="Arakawa K."/>
        </authorList>
    </citation>
    <scope>NUCLEOTIDE SEQUENCE [LARGE SCALE GENOMIC DNA]</scope>
</reference>
<dbReference type="InterPro" id="IPR051573">
    <property type="entry name" value="Ankyrin-SOCS_box_domain"/>
</dbReference>
<name>A0AAV4M500_CAEEX</name>
<dbReference type="GO" id="GO:0016567">
    <property type="term" value="P:protein ubiquitination"/>
    <property type="evidence" value="ECO:0007669"/>
    <property type="project" value="TreeGrafter"/>
</dbReference>
<feature type="repeat" description="ANK" evidence="13">
    <location>
        <begin position="32"/>
        <end position="64"/>
    </location>
</feature>
<dbReference type="SUPFAM" id="SSF48403">
    <property type="entry name" value="Ankyrin repeat"/>
    <property type="match status" value="1"/>
</dbReference>